<accession>A0A212QL74</accession>
<dbReference type="PANTHER" id="PTHR35007">
    <property type="entry name" value="INTEGRAL MEMBRANE PROTEIN-RELATED"/>
    <property type="match status" value="1"/>
</dbReference>
<keyword evidence="1" id="KW-1133">Transmembrane helix</keyword>
<dbReference type="AlphaFoldDB" id="A0A212QL74"/>
<keyword evidence="1" id="KW-0472">Membrane</keyword>
<gene>
    <name evidence="2" type="ORF">SAMN02746019_00003150</name>
</gene>
<sequence>MDLRDAVALLAGAMAGAGALAALARPTEEALIRSGWRELVHRPWLEGMLRAAGIDLPPALFLQFAALWAAAGGLIGLMAGLGPVAAGMLAFFGASFYFVRAQEQAATRRLLLAGELLVFLRMLAAGLRAGAPRSEAIARAKQVCGPVARRALTDLEERLARAGDAPEARTQAVQEWAAALAHPVATSAVQVLQVFLSGGAGVSEIVQVIAEEMDRVRRILEVARARGRGMQRRIYLIIVMSAAGLLLLIASDPMFRELLLGDPISPVLIVGGWWGALMVSQWIMDRYFSMEETVGIARGGAGLIPTDRYGNPILPGGEVR</sequence>
<evidence type="ECO:0000313" key="2">
    <source>
        <dbReference type="EMBL" id="SNB60140.1"/>
    </source>
</evidence>
<evidence type="ECO:0000313" key="3">
    <source>
        <dbReference type="Proteomes" id="UP000197025"/>
    </source>
</evidence>
<dbReference type="Proteomes" id="UP000197025">
    <property type="component" value="Unassembled WGS sequence"/>
</dbReference>
<dbReference type="RefSeq" id="WP_088570320.1">
    <property type="nucleotide sequence ID" value="NZ_FYEK01000008.1"/>
</dbReference>
<organism evidence="2 3">
    <name type="scientific">Thermoflexus hugenholtzii JAD2</name>
    <dbReference type="NCBI Taxonomy" id="877466"/>
    <lineage>
        <taxon>Bacteria</taxon>
        <taxon>Bacillati</taxon>
        <taxon>Chloroflexota</taxon>
        <taxon>Thermoflexia</taxon>
        <taxon>Thermoflexales</taxon>
        <taxon>Thermoflexaceae</taxon>
        <taxon>Thermoflexus</taxon>
    </lineage>
</organism>
<dbReference type="EMBL" id="FYEK01000008">
    <property type="protein sequence ID" value="SNB60140.1"/>
    <property type="molecule type" value="Genomic_DNA"/>
</dbReference>
<protein>
    <submittedName>
        <fullName evidence="2">Flp pilus assembly protein TadB</fullName>
    </submittedName>
</protein>
<proteinExistence type="predicted"/>
<keyword evidence="1" id="KW-0812">Transmembrane</keyword>
<dbReference type="InParanoid" id="A0A212QL74"/>
<evidence type="ECO:0000256" key="1">
    <source>
        <dbReference type="SAM" id="Phobius"/>
    </source>
</evidence>
<feature type="transmembrane region" description="Helical" evidence="1">
    <location>
        <begin position="77"/>
        <end position="98"/>
    </location>
</feature>
<feature type="transmembrane region" description="Helical" evidence="1">
    <location>
        <begin position="263"/>
        <end position="283"/>
    </location>
</feature>
<reference evidence="3" key="1">
    <citation type="submission" date="2017-06" db="EMBL/GenBank/DDBJ databases">
        <authorList>
            <person name="Varghese N."/>
            <person name="Submissions S."/>
        </authorList>
    </citation>
    <scope>NUCLEOTIDE SEQUENCE [LARGE SCALE GENOMIC DNA]</scope>
    <source>
        <strain evidence="3">JAD2</strain>
    </source>
</reference>
<name>A0A212QL74_9CHLR</name>
<keyword evidence="3" id="KW-1185">Reference proteome</keyword>
<dbReference type="PANTHER" id="PTHR35007:SF1">
    <property type="entry name" value="PILUS ASSEMBLY PROTEIN"/>
    <property type="match status" value="1"/>
</dbReference>
<feature type="transmembrane region" description="Helical" evidence="1">
    <location>
        <begin position="234"/>
        <end position="251"/>
    </location>
</feature>